<evidence type="ECO:0000256" key="1">
    <source>
        <dbReference type="SAM" id="MobiDB-lite"/>
    </source>
</evidence>
<feature type="region of interest" description="Disordered" evidence="1">
    <location>
        <begin position="231"/>
        <end position="257"/>
    </location>
</feature>
<dbReference type="EMBL" id="CAICTM010000698">
    <property type="protein sequence ID" value="CAB9515193.1"/>
    <property type="molecule type" value="Genomic_DNA"/>
</dbReference>
<accession>A0A9N8E6D1</accession>
<reference evidence="2" key="1">
    <citation type="submission" date="2020-06" db="EMBL/GenBank/DDBJ databases">
        <authorList>
            <consortium name="Plant Systems Biology data submission"/>
        </authorList>
    </citation>
    <scope>NUCLEOTIDE SEQUENCE</scope>
    <source>
        <strain evidence="2">D6</strain>
    </source>
</reference>
<dbReference type="AlphaFoldDB" id="A0A9N8E6D1"/>
<evidence type="ECO:0000313" key="3">
    <source>
        <dbReference type="Proteomes" id="UP001153069"/>
    </source>
</evidence>
<dbReference type="Proteomes" id="UP001153069">
    <property type="component" value="Unassembled WGS sequence"/>
</dbReference>
<feature type="region of interest" description="Disordered" evidence="1">
    <location>
        <begin position="46"/>
        <end position="69"/>
    </location>
</feature>
<protein>
    <submittedName>
        <fullName evidence="2">Uncharacterized protein</fullName>
    </submittedName>
</protein>
<organism evidence="2 3">
    <name type="scientific">Seminavis robusta</name>
    <dbReference type="NCBI Taxonomy" id="568900"/>
    <lineage>
        <taxon>Eukaryota</taxon>
        <taxon>Sar</taxon>
        <taxon>Stramenopiles</taxon>
        <taxon>Ochrophyta</taxon>
        <taxon>Bacillariophyta</taxon>
        <taxon>Bacillariophyceae</taxon>
        <taxon>Bacillariophycidae</taxon>
        <taxon>Naviculales</taxon>
        <taxon>Naviculaceae</taxon>
        <taxon>Seminavis</taxon>
    </lineage>
</organism>
<name>A0A9N8E6D1_9STRA</name>
<dbReference type="OrthoDB" id="48447at2759"/>
<evidence type="ECO:0000313" key="2">
    <source>
        <dbReference type="EMBL" id="CAB9515193.1"/>
    </source>
</evidence>
<proteinExistence type="predicted"/>
<sequence>MAPHAMAPAAMAPAAMAPAPWNPPATNTRTVPEDLLLNLLTKRSASSDARTNAIEPAAKKMKRQTSDGTPQSMDHFLNQRLAAARYATAAQPGASSLGGVDAYPLADSSRLQLESALLARQQNALRGTENLDVIALGAARGLGLQGMAPAHLAPMMGGSFASTAPPMSMLSLDTIQRTREALLQQRARLFAAGMAPTSNVLESLELSLVSPPAASLQLFPNTGMASLCAPTMAPSSTNATGRRSLPRSMSTPEEDDRKLADAQIFLRKHIEIFEATQDEVGTHTRGRNKPIQVGQVGIRCIHCAHMRVNKRQRGATYYPATLLGLYQAAQNMNTAHMQTGICDQMPQSVKDEFAKIASAKNNNTGAGRPYWANSAKKLGLYDTEDGVRFMP</sequence>
<gene>
    <name evidence="2" type="ORF">SEMRO_699_G189370.1</name>
</gene>
<keyword evidence="3" id="KW-1185">Reference proteome</keyword>
<comment type="caution">
    <text evidence="2">The sequence shown here is derived from an EMBL/GenBank/DDBJ whole genome shotgun (WGS) entry which is preliminary data.</text>
</comment>
<feature type="compositionally biased region" description="Polar residues" evidence="1">
    <location>
        <begin position="233"/>
        <end position="251"/>
    </location>
</feature>